<dbReference type="RefSeq" id="WP_343064647.1">
    <property type="nucleotide sequence ID" value="NZ_JACHXP010000006.1"/>
</dbReference>
<feature type="domain" description="Cytochrome c" evidence="6">
    <location>
        <begin position="29"/>
        <end position="107"/>
    </location>
</feature>
<evidence type="ECO:0000313" key="8">
    <source>
        <dbReference type="Proteomes" id="UP000547614"/>
    </source>
</evidence>
<dbReference type="Gene3D" id="2.140.10.20">
    <property type="entry name" value="C-terminal (heme d1) domain of cytochrome cd1-nitrite reductase"/>
    <property type="match status" value="1"/>
</dbReference>
<feature type="chain" id="PRO_5032586372" evidence="5">
    <location>
        <begin position="30"/>
        <end position="526"/>
    </location>
</feature>
<dbReference type="PROSITE" id="PS51007">
    <property type="entry name" value="CYTC"/>
    <property type="match status" value="1"/>
</dbReference>
<dbReference type="Proteomes" id="UP000547614">
    <property type="component" value="Unassembled WGS sequence"/>
</dbReference>
<dbReference type="GO" id="GO:0009055">
    <property type="term" value="F:electron transfer activity"/>
    <property type="evidence" value="ECO:0007669"/>
    <property type="project" value="InterPro"/>
</dbReference>
<dbReference type="InterPro" id="IPR051200">
    <property type="entry name" value="Host-pathogen_enzymatic-act"/>
</dbReference>
<evidence type="ECO:0000256" key="3">
    <source>
        <dbReference type="ARBA" id="ARBA00023004"/>
    </source>
</evidence>
<keyword evidence="5" id="KW-0732">Signal</keyword>
<gene>
    <name evidence="7" type="ORF">FHR94_001594</name>
</gene>
<sequence length="526" mass="57525">MKRVVSLRMARQALAAATLLVLCVTGAAAGANDTETLYQARCASCHGEERLGGLGPALLPGNLSRLTPAAAEAVIRDGRAASQMPAFGETLDDEAIASLAEWIYRAPEVEPTWTKADILESQVVPHPDGSLPDAPVFDADPLNLFLVVETGDHHASLLDGDTFARLHRFETRYALHGGPKYTPDGRYVFFGSRDGWITKVDLYNLEVVAEVRAGINMRNIAVSADGRYVMAANYLPHSLVLFDAHNLDLMKVYPVASAAGESSRVSAVYAAPPRGSFIAALKDIEEVWEIPWPLPTEPVVATGHMATPLAPQRGHDTPSFRVRRIPVPGYLDDFFFDLDYRHVIGASRDGQGGMVVDLDSGEKVADLPLAGMPHLGSGITWEHEGRRVMAIPHLGKAAVSIIDMQDWTLVKTLETDGPGFFMRSHAGSPYAWVDVFFGPSRDRVHVIDKASLEIVETLIPEPGKTAAHVEFDRYGEKALLSLWEDDGAVIVYDAHSLEEEQRIPMSKPSGKYNVWNKTRYEEGTSH</sequence>
<keyword evidence="3 4" id="KW-0408">Iron</keyword>
<dbReference type="AlphaFoldDB" id="A0A839V5C2"/>
<feature type="signal peptide" evidence="5">
    <location>
        <begin position="1"/>
        <end position="29"/>
    </location>
</feature>
<evidence type="ECO:0000256" key="1">
    <source>
        <dbReference type="ARBA" id="ARBA00022617"/>
    </source>
</evidence>
<dbReference type="GO" id="GO:0046872">
    <property type="term" value="F:metal ion binding"/>
    <property type="evidence" value="ECO:0007669"/>
    <property type="project" value="UniProtKB-KW"/>
</dbReference>
<dbReference type="InterPro" id="IPR009056">
    <property type="entry name" value="Cyt_c-like_dom"/>
</dbReference>
<dbReference type="SUPFAM" id="SSF46626">
    <property type="entry name" value="Cytochrome c"/>
    <property type="match status" value="1"/>
</dbReference>
<keyword evidence="1 4" id="KW-0349">Heme</keyword>
<evidence type="ECO:0000256" key="4">
    <source>
        <dbReference type="PROSITE-ProRule" id="PRU00433"/>
    </source>
</evidence>
<keyword evidence="8" id="KW-1185">Reference proteome</keyword>
<keyword evidence="2 4" id="KW-0479">Metal-binding</keyword>
<accession>A0A839V5C2</accession>
<organism evidence="7 8">
    <name type="scientific">Halomonas cerina</name>
    <dbReference type="NCBI Taxonomy" id="447424"/>
    <lineage>
        <taxon>Bacteria</taxon>
        <taxon>Pseudomonadati</taxon>
        <taxon>Pseudomonadota</taxon>
        <taxon>Gammaproteobacteria</taxon>
        <taxon>Oceanospirillales</taxon>
        <taxon>Halomonadaceae</taxon>
        <taxon>Halomonas</taxon>
    </lineage>
</organism>
<evidence type="ECO:0000256" key="2">
    <source>
        <dbReference type="ARBA" id="ARBA00022723"/>
    </source>
</evidence>
<proteinExistence type="predicted"/>
<dbReference type="InterPro" id="IPR003143">
    <property type="entry name" value="Cyt_cd1_C_sf"/>
</dbReference>
<dbReference type="InterPro" id="IPR036909">
    <property type="entry name" value="Cyt_c-like_dom_sf"/>
</dbReference>
<evidence type="ECO:0000259" key="6">
    <source>
        <dbReference type="PROSITE" id="PS51007"/>
    </source>
</evidence>
<dbReference type="Pfam" id="PF02239">
    <property type="entry name" value="Cytochrom_D1"/>
    <property type="match status" value="2"/>
</dbReference>
<dbReference type="EMBL" id="JACHXP010000006">
    <property type="protein sequence ID" value="MBB3190361.1"/>
    <property type="molecule type" value="Genomic_DNA"/>
</dbReference>
<dbReference type="PANTHER" id="PTHR47197">
    <property type="entry name" value="PROTEIN NIRF"/>
    <property type="match status" value="1"/>
</dbReference>
<comment type="caution">
    <text evidence="7">The sequence shown here is derived from an EMBL/GenBank/DDBJ whole genome shotgun (WGS) entry which is preliminary data.</text>
</comment>
<dbReference type="GO" id="GO:0020037">
    <property type="term" value="F:heme binding"/>
    <property type="evidence" value="ECO:0007669"/>
    <property type="project" value="InterPro"/>
</dbReference>
<dbReference type="SUPFAM" id="SSF51004">
    <property type="entry name" value="C-terminal (heme d1) domain of cytochrome cd1-nitrite reductase"/>
    <property type="match status" value="1"/>
</dbReference>
<name>A0A839V5C2_9GAMM</name>
<dbReference type="Gene3D" id="1.10.760.10">
    <property type="entry name" value="Cytochrome c-like domain"/>
    <property type="match status" value="1"/>
</dbReference>
<dbReference type="Pfam" id="PF13442">
    <property type="entry name" value="Cytochrome_CBB3"/>
    <property type="match status" value="1"/>
</dbReference>
<reference evidence="7 8" key="1">
    <citation type="submission" date="2020-08" db="EMBL/GenBank/DDBJ databases">
        <title>Genomic Encyclopedia of Type Strains, Phase III (KMG-III): the genomes of soil and plant-associated and newly described type strains.</title>
        <authorList>
            <person name="Whitman W."/>
        </authorList>
    </citation>
    <scope>NUCLEOTIDE SEQUENCE [LARGE SCALE GENOMIC DNA]</scope>
    <source>
        <strain evidence="7 8">CECT 7282</strain>
    </source>
</reference>
<evidence type="ECO:0000313" key="7">
    <source>
        <dbReference type="EMBL" id="MBB3190361.1"/>
    </source>
</evidence>
<dbReference type="PANTHER" id="PTHR47197:SF3">
    <property type="entry name" value="DIHYDRO-HEME D1 DEHYDROGENASE"/>
    <property type="match status" value="1"/>
</dbReference>
<dbReference type="CDD" id="cd20777">
    <property type="entry name" value="8prop_heme-binding_NirN"/>
    <property type="match status" value="1"/>
</dbReference>
<protein>
    <submittedName>
        <fullName evidence="7">Mono/diheme cytochrome c family protein</fullName>
    </submittedName>
</protein>
<dbReference type="InterPro" id="IPR011048">
    <property type="entry name" value="Haem_d1_sf"/>
</dbReference>
<evidence type="ECO:0000256" key="5">
    <source>
        <dbReference type="SAM" id="SignalP"/>
    </source>
</evidence>